<evidence type="ECO:0000313" key="3">
    <source>
        <dbReference type="Proteomes" id="UP000218209"/>
    </source>
</evidence>
<feature type="compositionally biased region" description="Basic and acidic residues" evidence="1">
    <location>
        <begin position="238"/>
        <end position="257"/>
    </location>
</feature>
<gene>
    <name evidence="2" type="ORF">BU14_0121s0016</name>
</gene>
<proteinExistence type="predicted"/>
<evidence type="ECO:0000313" key="2">
    <source>
        <dbReference type="EMBL" id="OSX78088.1"/>
    </source>
</evidence>
<protein>
    <submittedName>
        <fullName evidence="2">Uncharacterized protein</fullName>
    </submittedName>
</protein>
<dbReference type="Proteomes" id="UP000218209">
    <property type="component" value="Unassembled WGS sequence"/>
</dbReference>
<keyword evidence="3" id="KW-1185">Reference proteome</keyword>
<reference evidence="2 3" key="1">
    <citation type="submission" date="2017-03" db="EMBL/GenBank/DDBJ databases">
        <title>WGS assembly of Porphyra umbilicalis.</title>
        <authorList>
            <person name="Brawley S.H."/>
            <person name="Blouin N.A."/>
            <person name="Ficko-Blean E."/>
            <person name="Wheeler G.L."/>
            <person name="Lohr M."/>
            <person name="Goodson H.V."/>
            <person name="Jenkins J.W."/>
            <person name="Blaby-Haas C.E."/>
            <person name="Helliwell K.E."/>
            <person name="Chan C."/>
            <person name="Marriage T."/>
            <person name="Bhattacharya D."/>
            <person name="Klein A.S."/>
            <person name="Badis Y."/>
            <person name="Brodie J."/>
            <person name="Cao Y."/>
            <person name="Collen J."/>
            <person name="Dittami S.M."/>
            <person name="Gachon C.M."/>
            <person name="Green B.R."/>
            <person name="Karpowicz S."/>
            <person name="Kim J.W."/>
            <person name="Kudahl U."/>
            <person name="Lin S."/>
            <person name="Michel G."/>
            <person name="Mittag M."/>
            <person name="Olson B.J."/>
            <person name="Pangilinan J."/>
            <person name="Peng Y."/>
            <person name="Qiu H."/>
            <person name="Shu S."/>
            <person name="Singer J.T."/>
            <person name="Smith A.G."/>
            <person name="Sprecher B.N."/>
            <person name="Wagner V."/>
            <person name="Wang W."/>
            <person name="Wang Z.-Y."/>
            <person name="Yan J."/>
            <person name="Yarish C."/>
            <person name="Zoeuner-Riek S."/>
            <person name="Zhuang Y."/>
            <person name="Zou Y."/>
            <person name="Lindquist E.A."/>
            <person name="Grimwood J."/>
            <person name="Barry K."/>
            <person name="Rokhsar D.S."/>
            <person name="Schmutz J."/>
            <person name="Stiller J.W."/>
            <person name="Grossman A.R."/>
            <person name="Prochnik S.E."/>
        </authorList>
    </citation>
    <scope>NUCLEOTIDE SEQUENCE [LARGE SCALE GENOMIC DNA]</scope>
    <source>
        <strain evidence="2">4086291</strain>
    </source>
</reference>
<feature type="compositionally biased region" description="Low complexity" evidence="1">
    <location>
        <begin position="141"/>
        <end position="158"/>
    </location>
</feature>
<dbReference type="EMBL" id="KV918821">
    <property type="protein sequence ID" value="OSX78088.1"/>
    <property type="molecule type" value="Genomic_DNA"/>
</dbReference>
<sequence>MASHWALYRGRRTGDKKRRTAQNLLNAFTEFMPEQDRPHASMRSVEQLDKKLKALRASLVATRKEMEKIGNATQDNEDAAAAFGGQALYELPVSACKDSSIFTEDTDASDDLETVTAVRGGRMGRAGASVAVYTRRRRGHTPSGGSSRYGSTTGARRSGAGGGALNVVAHSGGGIPAGEADAAHETTRSGACTASAPDMAAAAGPAASASVGSKSKRPRKETAASVLREYVQTEIDAEEQRSARDAEKRKLDAETHTDSTVTENDLRRAMVGMFNAYVERARRQ</sequence>
<accession>A0A1X6PB59</accession>
<feature type="region of interest" description="Disordered" evidence="1">
    <location>
        <begin position="131"/>
        <end position="167"/>
    </location>
</feature>
<name>A0A1X6PB59_PORUM</name>
<evidence type="ECO:0000256" key="1">
    <source>
        <dbReference type="SAM" id="MobiDB-lite"/>
    </source>
</evidence>
<dbReference type="AlphaFoldDB" id="A0A1X6PB59"/>
<organism evidence="2 3">
    <name type="scientific">Porphyra umbilicalis</name>
    <name type="common">Purple laver</name>
    <name type="synonym">Red alga</name>
    <dbReference type="NCBI Taxonomy" id="2786"/>
    <lineage>
        <taxon>Eukaryota</taxon>
        <taxon>Rhodophyta</taxon>
        <taxon>Bangiophyceae</taxon>
        <taxon>Bangiales</taxon>
        <taxon>Bangiaceae</taxon>
        <taxon>Porphyra</taxon>
    </lineage>
</organism>
<feature type="region of interest" description="Disordered" evidence="1">
    <location>
        <begin position="236"/>
        <end position="262"/>
    </location>
</feature>